<accession>A0A385YTA1</accession>
<protein>
    <submittedName>
        <fullName evidence="2">Uncharacterized protein</fullName>
    </submittedName>
</protein>
<keyword evidence="1" id="KW-0472">Membrane</keyword>
<reference evidence="3" key="1">
    <citation type="submission" date="2018-09" db="EMBL/GenBank/DDBJ databases">
        <authorList>
            <person name="Zhu H."/>
        </authorList>
    </citation>
    <scope>NUCLEOTIDE SEQUENCE [LARGE SCALE GENOMIC DNA]</scope>
    <source>
        <strain evidence="3">K2R23-3</strain>
    </source>
</reference>
<dbReference type="AlphaFoldDB" id="A0A385YTA1"/>
<keyword evidence="1" id="KW-0812">Transmembrane</keyword>
<dbReference type="EMBL" id="CP032418">
    <property type="protein sequence ID" value="AYC30095.1"/>
    <property type="molecule type" value="Genomic_DNA"/>
</dbReference>
<evidence type="ECO:0000256" key="1">
    <source>
        <dbReference type="SAM" id="Phobius"/>
    </source>
</evidence>
<dbReference type="KEGG" id="paek:D3873_09500"/>
<proteinExistence type="predicted"/>
<keyword evidence="1" id="KW-1133">Transmembrane helix</keyword>
<sequence length="69" mass="8137">MSERFEANFKNKQIKMQLMIMGPAVITAILITLFYGFQSISPIIIMAGIILFYTWRFLYLNKKNKDKKD</sequence>
<keyword evidence="3" id="KW-1185">Reference proteome</keyword>
<feature type="transmembrane region" description="Helical" evidence="1">
    <location>
        <begin position="20"/>
        <end position="37"/>
    </location>
</feature>
<evidence type="ECO:0000313" key="2">
    <source>
        <dbReference type="EMBL" id="AYC30095.1"/>
    </source>
</evidence>
<feature type="transmembrane region" description="Helical" evidence="1">
    <location>
        <begin position="43"/>
        <end position="60"/>
    </location>
</feature>
<dbReference type="Proteomes" id="UP000265725">
    <property type="component" value="Chromosome"/>
</dbReference>
<organism evidence="2 3">
    <name type="scientific">Paenisporosarcina cavernae</name>
    <dbReference type="NCBI Taxonomy" id="2320858"/>
    <lineage>
        <taxon>Bacteria</taxon>
        <taxon>Bacillati</taxon>
        <taxon>Bacillota</taxon>
        <taxon>Bacilli</taxon>
        <taxon>Bacillales</taxon>
        <taxon>Caryophanaceae</taxon>
        <taxon>Paenisporosarcina</taxon>
    </lineage>
</organism>
<evidence type="ECO:0000313" key="3">
    <source>
        <dbReference type="Proteomes" id="UP000265725"/>
    </source>
</evidence>
<name>A0A385YTA1_9BACL</name>
<dbReference type="RefSeq" id="WP_119883812.1">
    <property type="nucleotide sequence ID" value="NZ_CP032418.1"/>
</dbReference>
<dbReference type="OrthoDB" id="2440524at2"/>
<gene>
    <name evidence="2" type="ORF">D3873_09500</name>
</gene>